<evidence type="ECO:0000256" key="5">
    <source>
        <dbReference type="ARBA" id="ARBA00022989"/>
    </source>
</evidence>
<accession>A0A8H9FYD0</accession>
<keyword evidence="5 9" id="KW-1133">Transmembrane helix</keyword>
<dbReference type="PROSITE" id="PS51779">
    <property type="entry name" value="POTRA"/>
    <property type="match status" value="1"/>
</dbReference>
<evidence type="ECO:0000256" key="6">
    <source>
        <dbReference type="ARBA" id="ARBA00023136"/>
    </source>
</evidence>
<evidence type="ECO:0000256" key="7">
    <source>
        <dbReference type="ARBA" id="ARBA00023306"/>
    </source>
</evidence>
<dbReference type="Gene3D" id="3.10.20.310">
    <property type="entry name" value="membrane protein fhac"/>
    <property type="match status" value="1"/>
</dbReference>
<dbReference type="Proteomes" id="UP000628079">
    <property type="component" value="Unassembled WGS sequence"/>
</dbReference>
<comment type="subcellular location">
    <subcellularLocation>
        <location evidence="1">Membrane</location>
    </subcellularLocation>
</comment>
<proteinExistence type="predicted"/>
<organism evidence="11 12">
    <name type="scientific">Knoellia flava</name>
    <dbReference type="NCBI Taxonomy" id="913969"/>
    <lineage>
        <taxon>Bacteria</taxon>
        <taxon>Bacillati</taxon>
        <taxon>Actinomycetota</taxon>
        <taxon>Actinomycetes</taxon>
        <taxon>Micrococcales</taxon>
        <taxon>Intrasporangiaceae</taxon>
        <taxon>Knoellia</taxon>
    </lineage>
</organism>
<keyword evidence="6 9" id="KW-0472">Membrane</keyword>
<evidence type="ECO:0000256" key="2">
    <source>
        <dbReference type="ARBA" id="ARBA00022475"/>
    </source>
</evidence>
<dbReference type="AlphaFoldDB" id="A0A8H9FYD0"/>
<dbReference type="GO" id="GO:0005886">
    <property type="term" value="C:plasma membrane"/>
    <property type="evidence" value="ECO:0007669"/>
    <property type="project" value="TreeGrafter"/>
</dbReference>
<dbReference type="InterPro" id="IPR013685">
    <property type="entry name" value="POTRA_FtsQ_type"/>
</dbReference>
<keyword evidence="3" id="KW-0132">Cell division</keyword>
<reference evidence="11" key="2">
    <citation type="submission" date="2020-09" db="EMBL/GenBank/DDBJ databases">
        <authorList>
            <person name="Sun Q."/>
            <person name="Zhou Y."/>
        </authorList>
    </citation>
    <scope>NUCLEOTIDE SEQUENCE</scope>
    <source>
        <strain evidence="11">CGMCC 1.10749</strain>
    </source>
</reference>
<dbReference type="PANTHER" id="PTHR37820:SF1">
    <property type="entry name" value="CELL DIVISION PROTEIN FTSQ"/>
    <property type="match status" value="1"/>
</dbReference>
<evidence type="ECO:0000313" key="11">
    <source>
        <dbReference type="EMBL" id="GGB88894.1"/>
    </source>
</evidence>
<keyword evidence="2" id="KW-1003">Cell membrane</keyword>
<name>A0A8H9FYD0_9MICO</name>
<dbReference type="InterPro" id="IPR050487">
    <property type="entry name" value="FtsQ_DivIB"/>
</dbReference>
<feature type="region of interest" description="Disordered" evidence="8">
    <location>
        <begin position="237"/>
        <end position="258"/>
    </location>
</feature>
<evidence type="ECO:0000256" key="9">
    <source>
        <dbReference type="SAM" id="Phobius"/>
    </source>
</evidence>
<comment type="caution">
    <text evidence="11">The sequence shown here is derived from an EMBL/GenBank/DDBJ whole genome shotgun (WGS) entry which is preliminary data.</text>
</comment>
<feature type="transmembrane region" description="Helical" evidence="9">
    <location>
        <begin position="28"/>
        <end position="50"/>
    </location>
</feature>
<dbReference type="PANTHER" id="PTHR37820">
    <property type="entry name" value="CELL DIVISION PROTEIN DIVIB"/>
    <property type="match status" value="1"/>
</dbReference>
<feature type="domain" description="POTRA" evidence="10">
    <location>
        <begin position="55"/>
        <end position="123"/>
    </location>
</feature>
<dbReference type="GO" id="GO:0051301">
    <property type="term" value="P:cell division"/>
    <property type="evidence" value="ECO:0007669"/>
    <property type="project" value="UniProtKB-KW"/>
</dbReference>
<evidence type="ECO:0000256" key="3">
    <source>
        <dbReference type="ARBA" id="ARBA00022618"/>
    </source>
</evidence>
<evidence type="ECO:0000256" key="8">
    <source>
        <dbReference type="SAM" id="MobiDB-lite"/>
    </source>
</evidence>
<evidence type="ECO:0000313" key="12">
    <source>
        <dbReference type="Proteomes" id="UP000628079"/>
    </source>
</evidence>
<dbReference type="InterPro" id="IPR034746">
    <property type="entry name" value="POTRA"/>
</dbReference>
<gene>
    <name evidence="11" type="ORF">GCM10011314_30880</name>
</gene>
<evidence type="ECO:0000256" key="1">
    <source>
        <dbReference type="ARBA" id="ARBA00004370"/>
    </source>
</evidence>
<keyword evidence="7" id="KW-0131">Cell cycle</keyword>
<reference evidence="11" key="1">
    <citation type="journal article" date="2014" name="Int. J. Syst. Evol. Microbiol.">
        <title>Complete genome sequence of Corynebacterium casei LMG S-19264T (=DSM 44701T), isolated from a smear-ripened cheese.</title>
        <authorList>
            <consortium name="US DOE Joint Genome Institute (JGI-PGF)"/>
            <person name="Walter F."/>
            <person name="Albersmeier A."/>
            <person name="Kalinowski J."/>
            <person name="Ruckert C."/>
        </authorList>
    </citation>
    <scope>NUCLEOTIDE SEQUENCE</scope>
    <source>
        <strain evidence="11">CGMCC 1.10749</strain>
    </source>
</reference>
<evidence type="ECO:0000259" key="10">
    <source>
        <dbReference type="PROSITE" id="PS51779"/>
    </source>
</evidence>
<keyword evidence="4 9" id="KW-0812">Transmembrane</keyword>
<protein>
    <recommendedName>
        <fullName evidence="10">POTRA domain-containing protein</fullName>
    </recommendedName>
</protein>
<evidence type="ECO:0000256" key="4">
    <source>
        <dbReference type="ARBA" id="ARBA00022692"/>
    </source>
</evidence>
<dbReference type="Pfam" id="PF08478">
    <property type="entry name" value="POTRA_1"/>
    <property type="match status" value="1"/>
</dbReference>
<dbReference type="EMBL" id="BMEA01000004">
    <property type="protein sequence ID" value="GGB88894.1"/>
    <property type="molecule type" value="Genomic_DNA"/>
</dbReference>
<sequence>MNGVSAPTRHPQADPRFRERALQRRRRPWLRVLWTFVAVAVVAGLAWVVLFSPVLAVRSVEVTGVSGADRAAVTDLVRVPSGTPLARVDVEAVEQRVRTRSTVAEVSVERGWPSTLRVRTVSRAPALVLRNPQGQLEVVDATGISYETVRTPPPGVPLVRAASSKGTTKEALEAALSMVQVLPPDLGRQVSAIEVSTANLVSFTLGGTEVVWGGADDAPRKLAILRALLPTKPEVIDVSAPDTPVTRGGPSPSASPSR</sequence>